<keyword evidence="5" id="KW-0378">Hydrolase</keyword>
<accession>A0A377PY98</accession>
<evidence type="ECO:0000256" key="2">
    <source>
        <dbReference type="ARBA" id="ARBA00022649"/>
    </source>
</evidence>
<keyword evidence="6" id="KW-0694">RNA-binding</keyword>
<proteinExistence type="inferred from homology"/>
<gene>
    <name evidence="8" type="ORF">NCTC13156_00781</name>
</gene>
<evidence type="ECO:0000256" key="7">
    <source>
        <dbReference type="ARBA" id="ARBA00023016"/>
    </source>
</evidence>
<dbReference type="GO" id="GO:0004519">
    <property type="term" value="F:endonuclease activity"/>
    <property type="evidence" value="ECO:0007669"/>
    <property type="project" value="UniProtKB-KW"/>
</dbReference>
<evidence type="ECO:0000256" key="4">
    <source>
        <dbReference type="ARBA" id="ARBA00022759"/>
    </source>
</evidence>
<dbReference type="RefSeq" id="WP_065838305.1">
    <property type="nucleotide sequence ID" value="NZ_CAJFGW010000003.1"/>
</dbReference>
<dbReference type="Gene3D" id="3.30.920.30">
    <property type="entry name" value="Hypothetical protein"/>
    <property type="match status" value="1"/>
</dbReference>
<dbReference type="Pfam" id="PF07927">
    <property type="entry name" value="HicA_toxin"/>
    <property type="match status" value="1"/>
</dbReference>
<evidence type="ECO:0000256" key="5">
    <source>
        <dbReference type="ARBA" id="ARBA00022801"/>
    </source>
</evidence>
<keyword evidence="3" id="KW-0540">Nuclease</keyword>
<name>A0A377PY98_9HELI</name>
<keyword evidence="2" id="KW-1277">Toxin-antitoxin system</keyword>
<evidence type="ECO:0000256" key="6">
    <source>
        <dbReference type="ARBA" id="ARBA00022884"/>
    </source>
</evidence>
<comment type="similarity">
    <text evidence="1">Belongs to the HicA mRNA interferase family.</text>
</comment>
<dbReference type="SUPFAM" id="SSF54786">
    <property type="entry name" value="YcfA/nrd intein domain"/>
    <property type="match status" value="1"/>
</dbReference>
<sequence>MPEFPRMTAKEAERFLLQNGFVIDRQKGSHRIYKKGLYRMVIPHHSGEILHPKIIKQLFEVIERSKG</sequence>
<organism evidence="8 9">
    <name type="scientific">Helicobacter pullorum</name>
    <dbReference type="NCBI Taxonomy" id="35818"/>
    <lineage>
        <taxon>Bacteria</taxon>
        <taxon>Pseudomonadati</taxon>
        <taxon>Campylobacterota</taxon>
        <taxon>Epsilonproteobacteria</taxon>
        <taxon>Campylobacterales</taxon>
        <taxon>Helicobacteraceae</taxon>
        <taxon>Helicobacter</taxon>
    </lineage>
</organism>
<dbReference type="GO" id="GO:0003729">
    <property type="term" value="F:mRNA binding"/>
    <property type="evidence" value="ECO:0007669"/>
    <property type="project" value="InterPro"/>
</dbReference>
<reference evidence="8 9" key="1">
    <citation type="submission" date="2018-06" db="EMBL/GenBank/DDBJ databases">
        <authorList>
            <consortium name="Pathogen Informatics"/>
            <person name="Doyle S."/>
        </authorList>
    </citation>
    <scope>NUCLEOTIDE SEQUENCE [LARGE SCALE GENOMIC DNA]</scope>
    <source>
        <strain evidence="8 9">NCTC13156</strain>
    </source>
</reference>
<protein>
    <submittedName>
        <fullName evidence="8">YcfA-like protein</fullName>
    </submittedName>
</protein>
<dbReference type="InterPro" id="IPR012933">
    <property type="entry name" value="HicA_mRNA_interferase"/>
</dbReference>
<dbReference type="GO" id="GO:0016787">
    <property type="term" value="F:hydrolase activity"/>
    <property type="evidence" value="ECO:0007669"/>
    <property type="project" value="UniProtKB-KW"/>
</dbReference>
<dbReference type="EMBL" id="UGJF01000001">
    <property type="protein sequence ID" value="STQ87958.1"/>
    <property type="molecule type" value="Genomic_DNA"/>
</dbReference>
<dbReference type="AlphaFoldDB" id="A0A377PY98"/>
<keyword evidence="7" id="KW-0346">Stress response</keyword>
<evidence type="ECO:0000313" key="8">
    <source>
        <dbReference type="EMBL" id="STQ87958.1"/>
    </source>
</evidence>
<evidence type="ECO:0000256" key="3">
    <source>
        <dbReference type="ARBA" id="ARBA00022722"/>
    </source>
</evidence>
<evidence type="ECO:0000256" key="1">
    <source>
        <dbReference type="ARBA" id="ARBA00006620"/>
    </source>
</evidence>
<dbReference type="InterPro" id="IPR038570">
    <property type="entry name" value="HicA_sf"/>
</dbReference>
<dbReference type="Proteomes" id="UP000255269">
    <property type="component" value="Unassembled WGS sequence"/>
</dbReference>
<keyword evidence="4" id="KW-0255">Endonuclease</keyword>
<evidence type="ECO:0000313" key="9">
    <source>
        <dbReference type="Proteomes" id="UP000255269"/>
    </source>
</evidence>